<keyword evidence="2" id="KW-1185">Reference proteome</keyword>
<dbReference type="AlphaFoldDB" id="A0A165YXA6"/>
<evidence type="ECO:0000313" key="2">
    <source>
        <dbReference type="Proteomes" id="UP000076532"/>
    </source>
</evidence>
<reference evidence="1 2" key="1">
    <citation type="journal article" date="2016" name="Mol. Biol. Evol.">
        <title>Comparative Genomics of Early-Diverging Mushroom-Forming Fungi Provides Insights into the Origins of Lignocellulose Decay Capabilities.</title>
        <authorList>
            <person name="Nagy L.G."/>
            <person name="Riley R."/>
            <person name="Tritt A."/>
            <person name="Adam C."/>
            <person name="Daum C."/>
            <person name="Floudas D."/>
            <person name="Sun H."/>
            <person name="Yadav J.S."/>
            <person name="Pangilinan J."/>
            <person name="Larsson K.H."/>
            <person name="Matsuura K."/>
            <person name="Barry K."/>
            <person name="Labutti K."/>
            <person name="Kuo R."/>
            <person name="Ohm R.A."/>
            <person name="Bhattacharya S.S."/>
            <person name="Shirouzu T."/>
            <person name="Yoshinaga Y."/>
            <person name="Martin F.M."/>
            <person name="Grigoriev I.V."/>
            <person name="Hibbett D.S."/>
        </authorList>
    </citation>
    <scope>NUCLEOTIDE SEQUENCE [LARGE SCALE GENOMIC DNA]</scope>
    <source>
        <strain evidence="1 2">CBS 109695</strain>
    </source>
</reference>
<dbReference type="EMBL" id="KV417688">
    <property type="protein sequence ID" value="KZP10015.1"/>
    <property type="molecule type" value="Genomic_DNA"/>
</dbReference>
<gene>
    <name evidence="1" type="ORF">FIBSPDRAFT_900065</name>
</gene>
<proteinExistence type="predicted"/>
<dbReference type="Proteomes" id="UP000076532">
    <property type="component" value="Unassembled WGS sequence"/>
</dbReference>
<accession>A0A165YXA6</accession>
<sequence>MNTHWPNTEISSDSRLHGYVLELPENFDDLHHSMCPSLSLAGRSAERDARAENPKIGKGKPCARWQARRRYLLRPGPGLGLGLGITFRDIVEMRRLHGKGERSQGGGMGDVQCLVFIFDLHLRFNDRDGQGQSYGFGVGTTMPATLVITVKVKHDHRDWRNIATMKDSEIAWPAYHSAVHGPSESSVQRHNIRPIHHRARGDRRPNSIEAPGVVMASCTPKRLESEADSGRLWSSQVPLIRQGKAEDQMGKNLEDSCRLSCWAYGPLILHKVKAFDSTTLALHADALEPMFAGIYDITKL</sequence>
<protein>
    <submittedName>
        <fullName evidence="1">Uncharacterized protein</fullName>
    </submittedName>
</protein>
<organism evidence="1 2">
    <name type="scientific">Athelia psychrophila</name>
    <dbReference type="NCBI Taxonomy" id="1759441"/>
    <lineage>
        <taxon>Eukaryota</taxon>
        <taxon>Fungi</taxon>
        <taxon>Dikarya</taxon>
        <taxon>Basidiomycota</taxon>
        <taxon>Agaricomycotina</taxon>
        <taxon>Agaricomycetes</taxon>
        <taxon>Agaricomycetidae</taxon>
        <taxon>Atheliales</taxon>
        <taxon>Atheliaceae</taxon>
        <taxon>Athelia</taxon>
    </lineage>
</organism>
<name>A0A165YXA6_9AGAM</name>
<evidence type="ECO:0000313" key="1">
    <source>
        <dbReference type="EMBL" id="KZP10015.1"/>
    </source>
</evidence>